<accession>A0A368SEI1</accession>
<evidence type="ECO:0000313" key="1">
    <source>
        <dbReference type="EMBL" id="RCV40855.1"/>
    </source>
</evidence>
<proteinExistence type="predicted"/>
<name>A0A368SEI1_SETIT</name>
<sequence>MRALCGRRELLPRRRWLRSGAPRSDVEAPWPDPSPLAVDLLSSAAPGKGRPRVEEALWCARVDREHPDLRVEALGSVAGGCVRRSEGRWRRGCRLLPQLDGVTGGGGGHQRPYVRRAG</sequence>
<dbReference type="EMBL" id="CM003536">
    <property type="protein sequence ID" value="RCV40855.1"/>
    <property type="molecule type" value="Genomic_DNA"/>
</dbReference>
<organism evidence="1">
    <name type="scientific">Setaria italica</name>
    <name type="common">Foxtail millet</name>
    <name type="synonym">Panicum italicum</name>
    <dbReference type="NCBI Taxonomy" id="4555"/>
    <lineage>
        <taxon>Eukaryota</taxon>
        <taxon>Viridiplantae</taxon>
        <taxon>Streptophyta</taxon>
        <taxon>Embryophyta</taxon>
        <taxon>Tracheophyta</taxon>
        <taxon>Spermatophyta</taxon>
        <taxon>Magnoliopsida</taxon>
        <taxon>Liliopsida</taxon>
        <taxon>Poales</taxon>
        <taxon>Poaceae</taxon>
        <taxon>PACMAD clade</taxon>
        <taxon>Panicoideae</taxon>
        <taxon>Panicodae</taxon>
        <taxon>Paniceae</taxon>
        <taxon>Cenchrinae</taxon>
        <taxon>Setaria</taxon>
    </lineage>
</organism>
<dbReference type="AlphaFoldDB" id="A0A368SEI1"/>
<protein>
    <submittedName>
        <fullName evidence="1">Uncharacterized protein</fullName>
    </submittedName>
</protein>
<reference evidence="1" key="1">
    <citation type="journal article" date="2012" name="Nat. Biotechnol.">
        <title>Reference genome sequence of the model plant Setaria.</title>
        <authorList>
            <person name="Bennetzen J.L."/>
            <person name="Schmutz J."/>
            <person name="Wang H."/>
            <person name="Percifield R."/>
            <person name="Hawkins J."/>
            <person name="Pontaroli A.C."/>
            <person name="Estep M."/>
            <person name="Feng L."/>
            <person name="Vaughn J.N."/>
            <person name="Grimwood J."/>
            <person name="Jenkins J."/>
            <person name="Barry K."/>
            <person name="Lindquist E."/>
            <person name="Hellsten U."/>
            <person name="Deshpande S."/>
            <person name="Wang X."/>
            <person name="Wu X."/>
            <person name="Mitros T."/>
            <person name="Triplett J."/>
            <person name="Yang X."/>
            <person name="Ye C.Y."/>
            <person name="Mauro-Herrera M."/>
            <person name="Wang L."/>
            <person name="Li P."/>
            <person name="Sharma M."/>
            <person name="Sharma R."/>
            <person name="Ronald P.C."/>
            <person name="Panaud O."/>
            <person name="Kellogg E.A."/>
            <person name="Brutnell T.P."/>
            <person name="Doust A.N."/>
            <person name="Tuskan G.A."/>
            <person name="Rokhsar D."/>
            <person name="Devos K.M."/>
        </authorList>
    </citation>
    <scope>NUCLEOTIDE SEQUENCE [LARGE SCALE GENOMIC DNA]</scope>
    <source>
        <strain evidence="1">Yugu1</strain>
    </source>
</reference>
<gene>
    <name evidence="1" type="ORF">SETIT_9G088800v2</name>
</gene>
<reference evidence="1" key="2">
    <citation type="submission" date="2015-07" db="EMBL/GenBank/DDBJ databases">
        <authorList>
            <person name="Noorani M."/>
        </authorList>
    </citation>
    <scope>NUCLEOTIDE SEQUENCE</scope>
    <source>
        <strain evidence="1">Yugu1</strain>
    </source>
</reference>